<protein>
    <submittedName>
        <fullName evidence="1">Uncharacterized protein</fullName>
    </submittedName>
</protein>
<name>A0ABY6ZM07_9BACL</name>
<organism evidence="1 2">
    <name type="scientific">Alicyclobacillus fastidiosus</name>
    <dbReference type="NCBI Taxonomy" id="392011"/>
    <lineage>
        <taxon>Bacteria</taxon>
        <taxon>Bacillati</taxon>
        <taxon>Bacillota</taxon>
        <taxon>Bacilli</taxon>
        <taxon>Bacillales</taxon>
        <taxon>Alicyclobacillaceae</taxon>
        <taxon>Alicyclobacillus</taxon>
    </lineage>
</organism>
<dbReference type="Proteomes" id="UP001164761">
    <property type="component" value="Chromosome"/>
</dbReference>
<evidence type="ECO:0000313" key="1">
    <source>
        <dbReference type="EMBL" id="WAH43872.1"/>
    </source>
</evidence>
<accession>A0ABY6ZM07</accession>
<dbReference type="EMBL" id="CP104067">
    <property type="protein sequence ID" value="WAH43872.1"/>
    <property type="molecule type" value="Genomic_DNA"/>
</dbReference>
<evidence type="ECO:0000313" key="2">
    <source>
        <dbReference type="Proteomes" id="UP001164761"/>
    </source>
</evidence>
<dbReference type="RefSeq" id="WP_268007778.1">
    <property type="nucleotide sequence ID" value="NZ_BSUT01000001.1"/>
</dbReference>
<keyword evidence="2" id="KW-1185">Reference proteome</keyword>
<proteinExistence type="predicted"/>
<sequence>METVRHSKTASRGVVCKRTLFEERLKQGLPPFDKVIKLWKANQ</sequence>
<gene>
    <name evidence="1" type="ORF">NZD89_11060</name>
</gene>
<reference evidence="1" key="1">
    <citation type="submission" date="2022-08" db="EMBL/GenBank/DDBJ databases">
        <title>Alicyclobacillus fastidiosus DSM 17978, complete genome.</title>
        <authorList>
            <person name="Wang Q."/>
            <person name="Cai R."/>
            <person name="Wang Z."/>
        </authorList>
    </citation>
    <scope>NUCLEOTIDE SEQUENCE</scope>
    <source>
        <strain evidence="1">DSM 17978</strain>
    </source>
</reference>